<accession>A0AAF0BK92</accession>
<evidence type="ECO:0000259" key="2">
    <source>
        <dbReference type="Pfam" id="PF07589"/>
    </source>
</evidence>
<feature type="signal peptide" evidence="1">
    <location>
        <begin position="1"/>
        <end position="23"/>
    </location>
</feature>
<dbReference type="Pfam" id="PF07589">
    <property type="entry name" value="PEP-CTERM"/>
    <property type="match status" value="1"/>
</dbReference>
<feature type="chain" id="PRO_5042152123" evidence="1">
    <location>
        <begin position="24"/>
        <end position="240"/>
    </location>
</feature>
<protein>
    <submittedName>
        <fullName evidence="3">PEPxxWA-CTERM sorting domain-containing protein</fullName>
    </submittedName>
</protein>
<evidence type="ECO:0000313" key="3">
    <source>
        <dbReference type="EMBL" id="WCL54014.1"/>
    </source>
</evidence>
<organism evidence="3 4">
    <name type="scientific">Gimibacter soli</name>
    <dbReference type="NCBI Taxonomy" id="3024400"/>
    <lineage>
        <taxon>Bacteria</taxon>
        <taxon>Pseudomonadati</taxon>
        <taxon>Pseudomonadota</taxon>
        <taxon>Alphaproteobacteria</taxon>
        <taxon>Kordiimonadales</taxon>
        <taxon>Temperatibacteraceae</taxon>
        <taxon>Gimibacter</taxon>
    </lineage>
</organism>
<dbReference type="Proteomes" id="UP001217500">
    <property type="component" value="Chromosome"/>
</dbReference>
<proteinExistence type="predicted"/>
<evidence type="ECO:0000256" key="1">
    <source>
        <dbReference type="SAM" id="SignalP"/>
    </source>
</evidence>
<dbReference type="KEGG" id="gso:PH603_15860"/>
<dbReference type="NCBIfam" id="NF035944">
    <property type="entry name" value="PEPxxWA-CTERM"/>
    <property type="match status" value="1"/>
</dbReference>
<evidence type="ECO:0000313" key="4">
    <source>
        <dbReference type="Proteomes" id="UP001217500"/>
    </source>
</evidence>
<keyword evidence="4" id="KW-1185">Reference proteome</keyword>
<keyword evidence="1" id="KW-0732">Signal</keyword>
<gene>
    <name evidence="3" type="ORF">PH603_15860</name>
</gene>
<dbReference type="AlphaFoldDB" id="A0AAF0BK92"/>
<sequence length="240" mass="26107">MSFMKKAAAAAVLAMGLSAGAQAAVQTFVFTHKAKMYSAALASYFGVEDSLYVDVVATLHFDPTLKVADAIHYEETSEANPNPDMTWIGSNQNARVATYKVELVEWVIGNKTATSDGDIIITDTYAPNSGGFAQDNIEFTTWIYPSVFTDGSFGDEILWFGAYSDRHDSFDGVDADRIFEFNNLDSSVMEITFATVSQPKGHLVTMTTPAVPEPATWLTLIMGFGLAGVAMRRRRLVLAA</sequence>
<dbReference type="EMBL" id="CP116805">
    <property type="protein sequence ID" value="WCL54014.1"/>
    <property type="molecule type" value="Genomic_DNA"/>
</dbReference>
<dbReference type="InterPro" id="IPR013424">
    <property type="entry name" value="Ice-binding_C"/>
</dbReference>
<reference evidence="3" key="1">
    <citation type="submission" date="2023-01" db="EMBL/GenBank/DDBJ databases">
        <title>The genome sequence of Kordiimonadaceae bacterium 6D33.</title>
        <authorList>
            <person name="Liu Y."/>
        </authorList>
    </citation>
    <scope>NUCLEOTIDE SEQUENCE</scope>
    <source>
        <strain evidence="3">6D33</strain>
    </source>
</reference>
<name>A0AAF0BK92_9PROT</name>
<dbReference type="NCBIfam" id="TIGR02595">
    <property type="entry name" value="PEP_CTERM"/>
    <property type="match status" value="1"/>
</dbReference>
<feature type="domain" description="Ice-binding protein C-terminal" evidence="2">
    <location>
        <begin position="210"/>
        <end position="234"/>
    </location>
</feature>
<dbReference type="RefSeq" id="WP_289503733.1">
    <property type="nucleotide sequence ID" value="NZ_CP116805.1"/>
</dbReference>